<organism evidence="2 3">
    <name type="scientific">Pilimelia columellifera subsp. columellifera</name>
    <dbReference type="NCBI Taxonomy" id="706583"/>
    <lineage>
        <taxon>Bacteria</taxon>
        <taxon>Bacillati</taxon>
        <taxon>Actinomycetota</taxon>
        <taxon>Actinomycetes</taxon>
        <taxon>Micromonosporales</taxon>
        <taxon>Micromonosporaceae</taxon>
        <taxon>Pilimelia</taxon>
    </lineage>
</organism>
<feature type="region of interest" description="Disordered" evidence="1">
    <location>
        <begin position="1"/>
        <end position="20"/>
    </location>
</feature>
<evidence type="ECO:0000313" key="2">
    <source>
        <dbReference type="EMBL" id="GAA2532479.1"/>
    </source>
</evidence>
<dbReference type="Proteomes" id="UP001499978">
    <property type="component" value="Unassembled WGS sequence"/>
</dbReference>
<proteinExistence type="predicted"/>
<sequence>MTLRTAPPAEVEDANGPALIQKSPSRTSSWCGKIAAMTSSPYWLSRYRAGHREQVWHELRQLGRTIRREPYLAQEAEQVCDEMARRARQNVEVIVERLTAAGYRFHTNDDVQAPAMPHAAPTSAASEHVDWLQERFGEVPMTVRSWIRFVGDVWLVGTHPDWAESTSGDPLVIELEGSRLADGPSTRGFFEDEWEAWRGYSARDADLFVLPVAPDRFHKENVSGGSPYGIVLPDGCVDGLFVAETTTLFVSYLNQVFQHGGFPWTSGSENERHIKRDLAAGLLRL</sequence>
<protein>
    <submittedName>
        <fullName evidence="2">Uncharacterized protein</fullName>
    </submittedName>
</protein>
<name>A0ABN3NTY5_9ACTN</name>
<reference evidence="2 3" key="1">
    <citation type="journal article" date="2019" name="Int. J. Syst. Evol. Microbiol.">
        <title>The Global Catalogue of Microorganisms (GCM) 10K type strain sequencing project: providing services to taxonomists for standard genome sequencing and annotation.</title>
        <authorList>
            <consortium name="The Broad Institute Genomics Platform"/>
            <consortium name="The Broad Institute Genome Sequencing Center for Infectious Disease"/>
            <person name="Wu L."/>
            <person name="Ma J."/>
        </authorList>
    </citation>
    <scope>NUCLEOTIDE SEQUENCE [LARGE SCALE GENOMIC DNA]</scope>
    <source>
        <strain evidence="2 3">JCM 3367</strain>
    </source>
</reference>
<evidence type="ECO:0000313" key="3">
    <source>
        <dbReference type="Proteomes" id="UP001499978"/>
    </source>
</evidence>
<comment type="caution">
    <text evidence="2">The sequence shown here is derived from an EMBL/GenBank/DDBJ whole genome shotgun (WGS) entry which is preliminary data.</text>
</comment>
<evidence type="ECO:0000256" key="1">
    <source>
        <dbReference type="SAM" id="MobiDB-lite"/>
    </source>
</evidence>
<gene>
    <name evidence="2" type="ORF">GCM10010201_34930</name>
</gene>
<dbReference type="EMBL" id="BAAARY010000034">
    <property type="protein sequence ID" value="GAA2532479.1"/>
    <property type="molecule type" value="Genomic_DNA"/>
</dbReference>
<accession>A0ABN3NTY5</accession>
<keyword evidence="3" id="KW-1185">Reference proteome</keyword>